<keyword evidence="2" id="KW-0479">Metal-binding</keyword>
<dbReference type="PANTHER" id="PTHR37164">
    <property type="entry name" value="BACTERIOHEMERYTHRIN"/>
    <property type="match status" value="1"/>
</dbReference>
<evidence type="ECO:0000256" key="2">
    <source>
        <dbReference type="ARBA" id="ARBA00022723"/>
    </source>
</evidence>
<dbReference type="Gene3D" id="1.20.120.50">
    <property type="entry name" value="Hemerythrin-like"/>
    <property type="match status" value="1"/>
</dbReference>
<evidence type="ECO:0000256" key="3">
    <source>
        <dbReference type="ARBA" id="ARBA00023004"/>
    </source>
</evidence>
<evidence type="ECO:0000313" key="5">
    <source>
        <dbReference type="EMBL" id="ETD23221.1"/>
    </source>
</evidence>
<dbReference type="InterPro" id="IPR012827">
    <property type="entry name" value="Hemerythrin_metal-bd"/>
</dbReference>
<sequence>MDLPQWDQSKYSIHNDAIDAQHKQLFDIAYRAGLLINKQAGSDEIKQILFELFEYMKVHFADEEAYMESIGYPHLEQQRESHQEIISNMTSLIQNIRYDFKQKLAIITQDWLIEHILKEDMQIEKWRASHQEEAKKNLEQHKEIFHIYTCQCRKEFHLLDTIHKKIQKGKSFHCKSCGQVIKFVRDDKKEPTQ</sequence>
<dbReference type="Proteomes" id="UP000018731">
    <property type="component" value="Unassembled WGS sequence"/>
</dbReference>
<keyword evidence="6" id="KW-1185">Reference proteome</keyword>
<dbReference type="EMBL" id="AZJI01000005">
    <property type="protein sequence ID" value="ETD23221.1"/>
    <property type="molecule type" value="Genomic_DNA"/>
</dbReference>
<comment type="similarity">
    <text evidence="1">Belongs to the hemerythrin family.</text>
</comment>
<dbReference type="STRING" id="1357400.HMPREF2086_01020"/>
<dbReference type="InterPro" id="IPR035938">
    <property type="entry name" value="Hemerythrin-like_sf"/>
</dbReference>
<dbReference type="CDD" id="cd12107">
    <property type="entry name" value="Hemerythrin"/>
    <property type="match status" value="1"/>
</dbReference>
<organism evidence="5 6">
    <name type="scientific">Helicobacter macacae MIT 99-5501</name>
    <dbReference type="NCBI Taxonomy" id="1357400"/>
    <lineage>
        <taxon>Bacteria</taxon>
        <taxon>Pseudomonadati</taxon>
        <taxon>Campylobacterota</taxon>
        <taxon>Epsilonproteobacteria</taxon>
        <taxon>Campylobacterales</taxon>
        <taxon>Helicobacteraceae</taxon>
        <taxon>Helicobacter</taxon>
    </lineage>
</organism>
<gene>
    <name evidence="5" type="ORF">HMPREF2086_01020</name>
</gene>
<accession>V8C8Y7</accession>
<feature type="domain" description="Hemerythrin-like" evidence="4">
    <location>
        <begin position="16"/>
        <end position="123"/>
    </location>
</feature>
<reference evidence="5 6" key="1">
    <citation type="journal article" date="2014" name="Genome Announc.">
        <title>Draft genome sequences of six enterohepatic helicobacter species isolated from humans and one from rhesus macaques.</title>
        <authorList>
            <person name="Shen Z."/>
            <person name="Sheh A."/>
            <person name="Young S.K."/>
            <person name="Abouelliel A."/>
            <person name="Ward D.V."/>
            <person name="Earl A.M."/>
            <person name="Fox J.G."/>
        </authorList>
    </citation>
    <scope>NUCLEOTIDE SEQUENCE [LARGE SCALE GENOMIC DNA]</scope>
    <source>
        <strain evidence="5 6">MIT 99-5501</strain>
    </source>
</reference>
<dbReference type="RefSeq" id="WP_023927746.1">
    <property type="nucleotide sequence ID" value="NZ_KI669454.1"/>
</dbReference>
<comment type="caution">
    <text evidence="5">The sequence shown here is derived from an EMBL/GenBank/DDBJ whole genome shotgun (WGS) entry which is preliminary data.</text>
</comment>
<dbReference type="PANTHER" id="PTHR37164:SF1">
    <property type="entry name" value="BACTERIOHEMERYTHRIN"/>
    <property type="match status" value="1"/>
</dbReference>
<dbReference type="AlphaFoldDB" id="V8C8Y7"/>
<dbReference type="eggNOG" id="COG2703">
    <property type="taxonomic scope" value="Bacteria"/>
</dbReference>
<dbReference type="Pfam" id="PF01814">
    <property type="entry name" value="Hemerythrin"/>
    <property type="match status" value="1"/>
</dbReference>
<dbReference type="InterPro" id="IPR050669">
    <property type="entry name" value="Hemerythrin"/>
</dbReference>
<dbReference type="SUPFAM" id="SSF47188">
    <property type="entry name" value="Hemerythrin-like"/>
    <property type="match status" value="1"/>
</dbReference>
<proteinExistence type="inferred from homology"/>
<dbReference type="HOGENOM" id="CLU_086902_0_0_7"/>
<protein>
    <recommendedName>
        <fullName evidence="4">Hemerythrin-like domain-containing protein</fullName>
    </recommendedName>
</protein>
<dbReference type="GO" id="GO:0046872">
    <property type="term" value="F:metal ion binding"/>
    <property type="evidence" value="ECO:0007669"/>
    <property type="project" value="UniProtKB-KW"/>
</dbReference>
<dbReference type="InterPro" id="IPR012312">
    <property type="entry name" value="Hemerythrin-like"/>
</dbReference>
<evidence type="ECO:0000259" key="4">
    <source>
        <dbReference type="Pfam" id="PF01814"/>
    </source>
</evidence>
<dbReference type="OrthoDB" id="9774644at2"/>
<name>V8C8Y7_9HELI</name>
<keyword evidence="3" id="KW-0408">Iron</keyword>
<dbReference type="PATRIC" id="fig|1357400.3.peg.1397"/>
<evidence type="ECO:0000313" key="6">
    <source>
        <dbReference type="Proteomes" id="UP000018731"/>
    </source>
</evidence>
<evidence type="ECO:0000256" key="1">
    <source>
        <dbReference type="ARBA" id="ARBA00010587"/>
    </source>
</evidence>
<dbReference type="NCBIfam" id="TIGR02481">
    <property type="entry name" value="hemeryth_dom"/>
    <property type="match status" value="1"/>
</dbReference>